<sequence>MARFEYVDHEREQGLALYFEDECIALDTWDRKRGPGDHEILLDPRAVELIIETLIEMQSDIRSRYQKAITA</sequence>
<evidence type="ECO:0000313" key="2">
    <source>
        <dbReference type="Proteomes" id="UP000643279"/>
    </source>
</evidence>
<keyword evidence="2" id="KW-1185">Reference proteome</keyword>
<dbReference type="EMBL" id="BMFW01000005">
    <property type="protein sequence ID" value="GGH93940.1"/>
    <property type="molecule type" value="Genomic_DNA"/>
</dbReference>
<accession>A0ABQ2AMP0</accession>
<evidence type="ECO:0000313" key="1">
    <source>
        <dbReference type="EMBL" id="GGH93940.1"/>
    </source>
</evidence>
<dbReference type="RefSeq" id="WP_188571097.1">
    <property type="nucleotide sequence ID" value="NZ_BMFW01000005.1"/>
</dbReference>
<comment type="caution">
    <text evidence="1">The sequence shown here is derived from an EMBL/GenBank/DDBJ whole genome shotgun (WGS) entry which is preliminary data.</text>
</comment>
<gene>
    <name evidence="1" type="ORF">GCM10007170_15980</name>
</gene>
<name>A0ABQ2AMP0_9MICC</name>
<dbReference type="Proteomes" id="UP000643279">
    <property type="component" value="Unassembled WGS sequence"/>
</dbReference>
<organism evidence="1 2">
    <name type="scientific">Arthrobacter liuii</name>
    <dbReference type="NCBI Taxonomy" id="1476996"/>
    <lineage>
        <taxon>Bacteria</taxon>
        <taxon>Bacillati</taxon>
        <taxon>Actinomycetota</taxon>
        <taxon>Actinomycetes</taxon>
        <taxon>Micrococcales</taxon>
        <taxon>Micrococcaceae</taxon>
        <taxon>Arthrobacter</taxon>
    </lineage>
</organism>
<reference evidence="2" key="1">
    <citation type="journal article" date="2019" name="Int. J. Syst. Evol. Microbiol.">
        <title>The Global Catalogue of Microorganisms (GCM) 10K type strain sequencing project: providing services to taxonomists for standard genome sequencing and annotation.</title>
        <authorList>
            <consortium name="The Broad Institute Genomics Platform"/>
            <consortium name="The Broad Institute Genome Sequencing Center for Infectious Disease"/>
            <person name="Wu L."/>
            <person name="Ma J."/>
        </authorList>
    </citation>
    <scope>NUCLEOTIDE SEQUENCE [LARGE SCALE GENOMIC DNA]</scope>
    <source>
        <strain evidence="2">CGMCC 1.12778</strain>
    </source>
</reference>
<proteinExistence type="predicted"/>
<protein>
    <submittedName>
        <fullName evidence="1">Uncharacterized protein</fullName>
    </submittedName>
</protein>